<name>A0A168ELP5_9HYPO</name>
<dbReference type="InterPro" id="IPR021860">
    <property type="entry name" value="Peptidase_S12_Pab87-rel_C"/>
</dbReference>
<organism evidence="4 5">
    <name type="scientific">Moelleriella libera RCEF 2490</name>
    <dbReference type="NCBI Taxonomy" id="1081109"/>
    <lineage>
        <taxon>Eukaryota</taxon>
        <taxon>Fungi</taxon>
        <taxon>Dikarya</taxon>
        <taxon>Ascomycota</taxon>
        <taxon>Pezizomycotina</taxon>
        <taxon>Sordariomycetes</taxon>
        <taxon>Hypocreomycetidae</taxon>
        <taxon>Hypocreales</taxon>
        <taxon>Clavicipitaceae</taxon>
        <taxon>Moelleriella</taxon>
    </lineage>
</organism>
<keyword evidence="5" id="KW-1185">Reference proteome</keyword>
<evidence type="ECO:0000313" key="4">
    <source>
        <dbReference type="EMBL" id="KZZ98929.1"/>
    </source>
</evidence>
<evidence type="ECO:0000259" key="2">
    <source>
        <dbReference type="Pfam" id="PF00144"/>
    </source>
</evidence>
<gene>
    <name evidence="4" type="ORF">AAL_02480</name>
</gene>
<dbReference type="PANTHER" id="PTHR46825:SF9">
    <property type="entry name" value="BETA-LACTAMASE-RELATED DOMAIN-CONTAINING PROTEIN"/>
    <property type="match status" value="1"/>
</dbReference>
<dbReference type="EMBL" id="AZGY01000004">
    <property type="protein sequence ID" value="KZZ98929.1"/>
    <property type="molecule type" value="Genomic_DNA"/>
</dbReference>
<dbReference type="SUPFAM" id="SSF56601">
    <property type="entry name" value="beta-lactamase/transpeptidase-like"/>
    <property type="match status" value="1"/>
</dbReference>
<dbReference type="Proteomes" id="UP000078544">
    <property type="component" value="Unassembled WGS sequence"/>
</dbReference>
<evidence type="ECO:0000313" key="5">
    <source>
        <dbReference type="Proteomes" id="UP000078544"/>
    </source>
</evidence>
<reference evidence="4 5" key="1">
    <citation type="journal article" date="2016" name="Genome Biol. Evol.">
        <title>Divergent and convergent evolution of fungal pathogenicity.</title>
        <authorList>
            <person name="Shang Y."/>
            <person name="Xiao G."/>
            <person name="Zheng P."/>
            <person name="Cen K."/>
            <person name="Zhan S."/>
            <person name="Wang C."/>
        </authorList>
    </citation>
    <scope>NUCLEOTIDE SEQUENCE [LARGE SCALE GENOMIC DNA]</scope>
    <source>
        <strain evidence="4 5">RCEF 2490</strain>
    </source>
</reference>
<dbReference type="STRING" id="1081109.A0A168ELP5"/>
<feature type="domain" description="Beta-lactamase-related" evidence="2">
    <location>
        <begin position="9"/>
        <end position="369"/>
    </location>
</feature>
<dbReference type="PANTHER" id="PTHR46825">
    <property type="entry name" value="D-ALANYL-D-ALANINE-CARBOXYPEPTIDASE/ENDOPEPTIDASE AMPH"/>
    <property type="match status" value="1"/>
</dbReference>
<dbReference type="Pfam" id="PF00144">
    <property type="entry name" value="Beta-lactamase"/>
    <property type="match status" value="1"/>
</dbReference>
<dbReference type="InterPro" id="IPR012338">
    <property type="entry name" value="Beta-lactam/transpept-like"/>
</dbReference>
<dbReference type="InterPro" id="IPR050491">
    <property type="entry name" value="AmpC-like"/>
</dbReference>
<evidence type="ECO:0000256" key="1">
    <source>
        <dbReference type="ARBA" id="ARBA00038215"/>
    </source>
</evidence>
<comment type="caution">
    <text evidence="4">The sequence shown here is derived from an EMBL/GenBank/DDBJ whole genome shotgun (WGS) entry which is preliminary data.</text>
</comment>
<dbReference type="InterPro" id="IPR001466">
    <property type="entry name" value="Beta-lactam-related"/>
</dbReference>
<sequence length="588" mass="65752">MDLFASARFDSRVDDLIKRYHIPGLAIALTHHDATACKAFGIVSDDPPVPMSADTLFDIASASKSLTAASVALLVADNDQYPEVQYDAEMATLLPEDFVMPGHDHHGVTVDDILGHRSGMASQVALLRWNTYSFPVFRFFVASHRNDNSYLGVRAERPDDARSVTRSLRHLDTGAPLRSKFIYCNIMYTVATHLVEQKTGSSFADFLDDKFFAPLGMTATNLQPARARARGLGHLISPGYSWDRESQTYRQKFDIPDAPEAQGAGSVITSVRDYIKYVRAVMHKQAPFTEDVYAGLVRARTIVEPDHYTDERLLPFTSPPLYAAGWEIHHYRGYQIVVHDGGITGSSSTHFFLPELEFGGVMFGNTDTAALVAQILKYELIDHVLGSSSSSPDTATIANPPQPSLPSQTNWEKVLFESWYEGKFEDRDNEDVWEQMEERCVEDMRQKLLSSGSGTGTREGAGQEQQEKPLEAYLGEYWHPGWHSLHVQNANGKLFIDCTDRSYVFTLTLVHVCDQTKYYARYKEVTAGYGAPLAIEFRFDDEAEEEGDGLAVKLGVAFDEDLDDHVWFERVRPASAVQMAIRSKEGES</sequence>
<dbReference type="Pfam" id="PF11954">
    <property type="entry name" value="DUF3471"/>
    <property type="match status" value="1"/>
</dbReference>
<dbReference type="AlphaFoldDB" id="A0A168ELP5"/>
<proteinExistence type="inferred from homology"/>
<accession>A0A168ELP5</accession>
<dbReference type="Gene3D" id="3.40.710.10">
    <property type="entry name" value="DD-peptidase/beta-lactamase superfamily"/>
    <property type="match status" value="1"/>
</dbReference>
<protein>
    <submittedName>
        <fullName evidence="4">Beta-lactamase/transpeptidase-like protein</fullName>
    </submittedName>
</protein>
<dbReference type="OrthoDB" id="5946976at2759"/>
<evidence type="ECO:0000259" key="3">
    <source>
        <dbReference type="Pfam" id="PF11954"/>
    </source>
</evidence>
<feature type="domain" description="Peptidase S12 Pab87-related C-terminal" evidence="3">
    <location>
        <begin position="464"/>
        <end position="569"/>
    </location>
</feature>
<comment type="similarity">
    <text evidence="1">Belongs to the peptidase S12 family.</text>
</comment>